<feature type="region of interest" description="Disordered" evidence="6">
    <location>
        <begin position="78"/>
        <end position="160"/>
    </location>
</feature>
<dbReference type="HOGENOM" id="CLU_024083_0_0_1"/>
<dbReference type="EMBL" id="KI545864">
    <property type="protein sequence ID" value="EST07140.1"/>
    <property type="molecule type" value="Genomic_DNA"/>
</dbReference>
<feature type="domain" description="MADS-box" evidence="7">
    <location>
        <begin position="1"/>
        <end position="61"/>
    </location>
</feature>
<dbReference type="InterPro" id="IPR050142">
    <property type="entry name" value="MADS-box/MEF2_TF"/>
</dbReference>
<dbReference type="AlphaFoldDB" id="V5EPW4"/>
<dbReference type="GO" id="GO:0046983">
    <property type="term" value="F:protein dimerization activity"/>
    <property type="evidence" value="ECO:0007669"/>
    <property type="project" value="InterPro"/>
</dbReference>
<evidence type="ECO:0000256" key="4">
    <source>
        <dbReference type="ARBA" id="ARBA00023163"/>
    </source>
</evidence>
<dbReference type="PRINTS" id="PR00404">
    <property type="entry name" value="MADSDOMAIN"/>
</dbReference>
<accession>V5EPW4</accession>
<feature type="compositionally biased region" description="Polar residues" evidence="6">
    <location>
        <begin position="362"/>
        <end position="375"/>
    </location>
</feature>
<keyword evidence="3" id="KW-0238">DNA-binding</keyword>
<dbReference type="PROSITE" id="PS50066">
    <property type="entry name" value="MADS_BOX_2"/>
    <property type="match status" value="1"/>
</dbReference>
<keyword evidence="2" id="KW-0805">Transcription regulation</keyword>
<evidence type="ECO:0000313" key="8">
    <source>
        <dbReference type="EMBL" id="EST07140.1"/>
    </source>
</evidence>
<feature type="region of interest" description="Disordered" evidence="6">
    <location>
        <begin position="362"/>
        <end position="419"/>
    </location>
</feature>
<feature type="compositionally biased region" description="Polar residues" evidence="6">
    <location>
        <begin position="148"/>
        <end position="160"/>
    </location>
</feature>
<dbReference type="PANTHER" id="PTHR48019">
    <property type="entry name" value="SERUM RESPONSE FACTOR HOMOLOG"/>
    <property type="match status" value="1"/>
</dbReference>
<evidence type="ECO:0000256" key="6">
    <source>
        <dbReference type="SAM" id="MobiDB-lite"/>
    </source>
</evidence>
<dbReference type="OrthoDB" id="1898716at2759"/>
<dbReference type="Pfam" id="PF00319">
    <property type="entry name" value="SRF-TF"/>
    <property type="match status" value="1"/>
</dbReference>
<evidence type="ECO:0000256" key="3">
    <source>
        <dbReference type="ARBA" id="ARBA00023125"/>
    </source>
</evidence>
<dbReference type="GO" id="GO:0045944">
    <property type="term" value="P:positive regulation of transcription by RNA polymerase II"/>
    <property type="evidence" value="ECO:0007669"/>
    <property type="project" value="UniProtKB-ARBA"/>
</dbReference>
<dbReference type="SMART" id="SM00432">
    <property type="entry name" value="MADS"/>
    <property type="match status" value="1"/>
</dbReference>
<evidence type="ECO:0000256" key="1">
    <source>
        <dbReference type="ARBA" id="ARBA00004123"/>
    </source>
</evidence>
<keyword evidence="5" id="KW-0539">Nucleus</keyword>
<proteinExistence type="predicted"/>
<evidence type="ECO:0000313" key="9">
    <source>
        <dbReference type="Proteomes" id="UP000019377"/>
    </source>
</evidence>
<dbReference type="InterPro" id="IPR002100">
    <property type="entry name" value="TF_MADSbox"/>
</dbReference>
<feature type="compositionally biased region" description="Low complexity" evidence="6">
    <location>
        <begin position="391"/>
        <end position="401"/>
    </location>
</feature>
<dbReference type="Proteomes" id="UP000019377">
    <property type="component" value="Unassembled WGS sequence"/>
</dbReference>
<dbReference type="OMA" id="EFCSTDI"/>
<evidence type="ECO:0000256" key="5">
    <source>
        <dbReference type="ARBA" id="ARBA00023242"/>
    </source>
</evidence>
<comment type="subcellular location">
    <subcellularLocation>
        <location evidence="1">Nucleus</location>
    </subcellularLocation>
</comment>
<dbReference type="GO" id="GO:0005634">
    <property type="term" value="C:nucleus"/>
    <property type="evidence" value="ECO:0007669"/>
    <property type="project" value="UniProtKB-SubCell"/>
</dbReference>
<dbReference type="Gene3D" id="3.40.1810.10">
    <property type="entry name" value="Transcription factor, MADS-box"/>
    <property type="match status" value="1"/>
</dbReference>
<keyword evidence="4" id="KW-0804">Transcription</keyword>
<dbReference type="STRING" id="1365824.V5EPW4"/>
<evidence type="ECO:0000259" key="7">
    <source>
        <dbReference type="PROSITE" id="PS50066"/>
    </source>
</evidence>
<dbReference type="SUPFAM" id="SSF55455">
    <property type="entry name" value="SRF-like"/>
    <property type="match status" value="1"/>
</dbReference>
<dbReference type="eggNOG" id="KOG0014">
    <property type="taxonomic scope" value="Eukaryota"/>
</dbReference>
<dbReference type="InterPro" id="IPR036879">
    <property type="entry name" value="TF_MADSbox_sf"/>
</dbReference>
<dbReference type="GO" id="GO:0003677">
    <property type="term" value="F:DNA binding"/>
    <property type="evidence" value="ECO:0007669"/>
    <property type="project" value="UniProtKB-KW"/>
</dbReference>
<feature type="compositionally biased region" description="Acidic residues" evidence="6">
    <location>
        <begin position="90"/>
        <end position="102"/>
    </location>
</feature>
<gene>
    <name evidence="8" type="ORF">PSEUBRA_SCAF21g03395</name>
</gene>
<feature type="region of interest" description="Disordered" evidence="6">
    <location>
        <begin position="434"/>
        <end position="477"/>
    </location>
</feature>
<organism evidence="8 9">
    <name type="scientific">Kalmanozyma brasiliensis (strain GHG001)</name>
    <name type="common">Yeast</name>
    <name type="synonym">Pseudozyma brasiliensis</name>
    <dbReference type="NCBI Taxonomy" id="1365824"/>
    <lineage>
        <taxon>Eukaryota</taxon>
        <taxon>Fungi</taxon>
        <taxon>Dikarya</taxon>
        <taxon>Basidiomycota</taxon>
        <taxon>Ustilaginomycotina</taxon>
        <taxon>Ustilaginomycetes</taxon>
        <taxon>Ustilaginales</taxon>
        <taxon>Ustilaginaceae</taxon>
        <taxon>Kalmanozyma</taxon>
    </lineage>
</organism>
<reference evidence="9" key="1">
    <citation type="journal article" date="2013" name="Genome Announc.">
        <title>Draft genome sequence of Pseudozyma brasiliensis sp. nov. strain GHG001, a high producer of endo-1,4-xylanase isolated from an insect pest of sugarcane.</title>
        <authorList>
            <person name="Oliveira J.V.D.C."/>
            <person name="dos Santos R.A.C."/>
            <person name="Borges T.A."/>
            <person name="Riano-Pachon D.M."/>
            <person name="Goldman G.H."/>
        </authorList>
    </citation>
    <scope>NUCLEOTIDE SEQUENCE [LARGE SCALE GENOMIC DNA]</scope>
    <source>
        <strain evidence="9">GHG001</strain>
    </source>
</reference>
<feature type="compositionally biased region" description="Gly residues" evidence="6">
    <location>
        <begin position="105"/>
        <end position="132"/>
    </location>
</feature>
<name>V5EPW4_KALBG</name>
<keyword evidence="9" id="KW-1185">Reference proteome</keyword>
<protein>
    <recommendedName>
        <fullName evidence="7">MADS-box domain-containing protein</fullName>
    </recommendedName>
</protein>
<evidence type="ECO:0000256" key="2">
    <source>
        <dbReference type="ARBA" id="ARBA00023015"/>
    </source>
</evidence>
<sequence>MGRKKIKIQPIKEDRNRSVTYLKRKAGLFKKAHELAVLTDSQVAVIVFGHNGKLAEFCSTDIDLLLLRYTEYDGVAERKGPQNYLNNDKDSDDDDDDNDDNDNAGGEGLSDFGGSGSNNGGGSGSGNGGSGRGSSSKTSGVKRKAEQPSPSNSSTQFDGSNTYAANTSIGAGFGAGVGTVGISPTAKQTINAAIRRKSQPQSASNLAVPGQMAGQSAFDPLSYGQSFASGPSIEHGMMGTGMSNMGMMADSNSSMSGRIATSGPTTSSNRAETIANMSIPMPDQDRLPIFLSPATPGFGLTPNGTVTTPGGRRFSFSDFLTHYGHGTSASPTPPAASFDSNAARMHSNAFGVSPFVGSDLKSSATPFGGSQSSATPELVSHGKSVTPRVGMAASASRSSMSTDEETPPVGPAEHARFDANSSFNPHAAWLNLGQGIEHKADPTTQAQAPLVQPVPINPAQPLSSKPFDLKMPARRGQ</sequence>